<gene>
    <name evidence="1" type="ORF">LCGC14_1743040</name>
</gene>
<sequence length="93" mass="10905">MNTDIKNMLRHRFDQAEALERRILYLRTCQERLDNWIELESGIDIIITSSRCEISLSSKSSAFDRLPLEETLKTLRDAVTKKLNFVQGVYDEL</sequence>
<proteinExistence type="predicted"/>
<comment type="caution">
    <text evidence="1">The sequence shown here is derived from an EMBL/GenBank/DDBJ whole genome shotgun (WGS) entry which is preliminary data.</text>
</comment>
<reference evidence="1" key="1">
    <citation type="journal article" date="2015" name="Nature">
        <title>Complex archaea that bridge the gap between prokaryotes and eukaryotes.</title>
        <authorList>
            <person name="Spang A."/>
            <person name="Saw J.H."/>
            <person name="Jorgensen S.L."/>
            <person name="Zaremba-Niedzwiedzka K."/>
            <person name="Martijn J."/>
            <person name="Lind A.E."/>
            <person name="van Eijk R."/>
            <person name="Schleper C."/>
            <person name="Guy L."/>
            <person name="Ettema T.J."/>
        </authorList>
    </citation>
    <scope>NUCLEOTIDE SEQUENCE</scope>
</reference>
<evidence type="ECO:0000313" key="1">
    <source>
        <dbReference type="EMBL" id="KKM06537.1"/>
    </source>
</evidence>
<organism evidence="1">
    <name type="scientific">marine sediment metagenome</name>
    <dbReference type="NCBI Taxonomy" id="412755"/>
    <lineage>
        <taxon>unclassified sequences</taxon>
        <taxon>metagenomes</taxon>
        <taxon>ecological metagenomes</taxon>
    </lineage>
</organism>
<dbReference type="AlphaFoldDB" id="A0A0F9HTQ8"/>
<dbReference type="EMBL" id="LAZR01015970">
    <property type="protein sequence ID" value="KKM06537.1"/>
    <property type="molecule type" value="Genomic_DNA"/>
</dbReference>
<protein>
    <submittedName>
        <fullName evidence="1">Uncharacterized protein</fullName>
    </submittedName>
</protein>
<accession>A0A0F9HTQ8</accession>
<name>A0A0F9HTQ8_9ZZZZ</name>